<dbReference type="AlphaFoldDB" id="A0A3D9KFR8"/>
<reference evidence="1 2" key="1">
    <citation type="submission" date="2018-07" db="EMBL/GenBank/DDBJ databases">
        <title>Genomic Encyclopedia of Type Strains, Phase III (KMG-III): the genomes of soil and plant-associated and newly described type strains.</title>
        <authorList>
            <person name="Whitman W."/>
        </authorList>
    </citation>
    <scope>NUCLEOTIDE SEQUENCE [LARGE SCALE GENOMIC DNA]</scope>
    <source>
        <strain evidence="1 2">CECT 7287</strain>
    </source>
</reference>
<dbReference type="Proteomes" id="UP000256977">
    <property type="component" value="Unassembled WGS sequence"/>
</dbReference>
<evidence type="ECO:0008006" key="3">
    <source>
        <dbReference type="Google" id="ProtNLM"/>
    </source>
</evidence>
<comment type="caution">
    <text evidence="1">The sequence shown here is derived from an EMBL/GenBank/DDBJ whole genome shotgun (WGS) entry which is preliminary data.</text>
</comment>
<evidence type="ECO:0000313" key="1">
    <source>
        <dbReference type="EMBL" id="RED85368.1"/>
    </source>
</evidence>
<sequence>MTKVGLGMKVGDHVVYVQDGTHGVIVEIHDNLYHIIWEDHFSSWELGERLRKWETKS</sequence>
<proteinExistence type="predicted"/>
<dbReference type="EMBL" id="QRDZ01000004">
    <property type="protein sequence ID" value="RED85368.1"/>
    <property type="molecule type" value="Genomic_DNA"/>
</dbReference>
<evidence type="ECO:0000313" key="2">
    <source>
        <dbReference type="Proteomes" id="UP000256977"/>
    </source>
</evidence>
<gene>
    <name evidence="1" type="ORF">DFP98_10473</name>
</gene>
<keyword evidence="2" id="KW-1185">Reference proteome</keyword>
<organism evidence="1 2">
    <name type="scientific">Cohnella phaseoli</name>
    <dbReference type="NCBI Taxonomy" id="456490"/>
    <lineage>
        <taxon>Bacteria</taxon>
        <taxon>Bacillati</taxon>
        <taxon>Bacillota</taxon>
        <taxon>Bacilli</taxon>
        <taxon>Bacillales</taxon>
        <taxon>Paenibacillaceae</taxon>
        <taxon>Cohnella</taxon>
    </lineage>
</organism>
<name>A0A3D9KFR8_9BACL</name>
<protein>
    <recommendedName>
        <fullName evidence="3">DUF2158 domain-containing protein</fullName>
    </recommendedName>
</protein>
<accession>A0A3D9KFR8</accession>